<dbReference type="InterPro" id="IPR015421">
    <property type="entry name" value="PyrdxlP-dep_Trfase_major"/>
</dbReference>
<keyword evidence="4" id="KW-0663">Pyridoxal phosphate</keyword>
<dbReference type="SUPFAM" id="SSF53383">
    <property type="entry name" value="PLP-dependent transferases"/>
    <property type="match status" value="1"/>
</dbReference>
<evidence type="ECO:0000259" key="5">
    <source>
        <dbReference type="Pfam" id="PF00155"/>
    </source>
</evidence>
<accession>A0A1H7TNA5</accession>
<dbReference type="Proteomes" id="UP000321425">
    <property type="component" value="Unassembled WGS sequence"/>
</dbReference>
<evidence type="ECO:0000256" key="4">
    <source>
        <dbReference type="ARBA" id="ARBA00022898"/>
    </source>
</evidence>
<evidence type="ECO:0000313" key="6">
    <source>
        <dbReference type="EMBL" id="GEK88184.1"/>
    </source>
</evidence>
<comment type="cofactor">
    <cofactor evidence="1">
        <name>pyridoxal 5'-phosphate</name>
        <dbReference type="ChEBI" id="CHEBI:597326"/>
    </cofactor>
</comment>
<evidence type="ECO:0000256" key="1">
    <source>
        <dbReference type="ARBA" id="ARBA00001933"/>
    </source>
</evidence>
<dbReference type="OrthoDB" id="9813612at2"/>
<dbReference type="AlphaFoldDB" id="A0A1H7TNA5"/>
<feature type="domain" description="Aminotransferase class I/classII large" evidence="5">
    <location>
        <begin position="10"/>
        <end position="321"/>
    </location>
</feature>
<proteinExistence type="predicted"/>
<dbReference type="PANTHER" id="PTHR42885">
    <property type="entry name" value="HISTIDINOL-PHOSPHATE AMINOTRANSFERASE-RELATED"/>
    <property type="match status" value="1"/>
</dbReference>
<dbReference type="Gene3D" id="3.40.640.10">
    <property type="entry name" value="Type I PLP-dependent aspartate aminotransferase-like (Major domain)"/>
    <property type="match status" value="1"/>
</dbReference>
<protein>
    <submittedName>
        <fullName evidence="7">Histidinol-phosphate aminotransferase</fullName>
    </submittedName>
</protein>
<keyword evidence="9" id="KW-1185">Reference proteome</keyword>
<sequence>MIRIDKNESPYRALAEDEISALAIDTHFNKYADNEYEKLQESYAAYNGLDPHLVSFANGSDEWIQKAMIILGEGPALILDPDFVMYEEYAIQFKRPLIKVDAKADMTFDYEEVFEKIKEYRPSVFIFSQPNNPFGMMHPVEFIEKAAELMEEVKGYLIIDEAYAEFLEELPSYPEGDHVIRFRTLSKVYGLAGLRIGVAMSTEKTMNVLNSIAHPYPLNTFSLNIAHYLLNQPERLSDFIALNRKLAKELQLIFHEEAGEHISILKSHTNFLFTHGKKALELGAYVKQHGFQPKLYPESDHPTLKEAVRYSIATTEEMKELRQIVRKWSDSQ</sequence>
<keyword evidence="2 7" id="KW-0032">Aminotransferase</keyword>
<dbReference type="EMBL" id="BJUX01000002">
    <property type="protein sequence ID" value="GEK88184.1"/>
    <property type="molecule type" value="Genomic_DNA"/>
</dbReference>
<name>A0A1H7TNA5_9LACT</name>
<dbReference type="InterPro" id="IPR015422">
    <property type="entry name" value="PyrdxlP-dep_Trfase_small"/>
</dbReference>
<dbReference type="GO" id="GO:0030170">
    <property type="term" value="F:pyridoxal phosphate binding"/>
    <property type="evidence" value="ECO:0007669"/>
    <property type="project" value="InterPro"/>
</dbReference>
<dbReference type="InterPro" id="IPR004839">
    <property type="entry name" value="Aminotransferase_I/II_large"/>
</dbReference>
<dbReference type="Gene3D" id="3.90.1150.10">
    <property type="entry name" value="Aspartate Aminotransferase, domain 1"/>
    <property type="match status" value="1"/>
</dbReference>
<gene>
    <name evidence="6" type="ORF">APU01nite_02230</name>
    <name evidence="7" type="ORF">SAMN04488100_11350</name>
</gene>
<dbReference type="InterPro" id="IPR015424">
    <property type="entry name" value="PyrdxlP-dep_Trfase"/>
</dbReference>
<dbReference type="Pfam" id="PF00155">
    <property type="entry name" value="Aminotran_1_2"/>
    <property type="match status" value="1"/>
</dbReference>
<keyword evidence="3 7" id="KW-0808">Transferase</keyword>
<reference evidence="7 8" key="1">
    <citation type="submission" date="2016-10" db="EMBL/GenBank/DDBJ databases">
        <authorList>
            <person name="de Groot N.N."/>
        </authorList>
    </citation>
    <scope>NUCLEOTIDE SEQUENCE [LARGE SCALE GENOMIC DNA]</scope>
    <source>
        <strain evidence="7 8">DSM 19182</strain>
    </source>
</reference>
<dbReference type="RefSeq" id="WP_091488018.1">
    <property type="nucleotide sequence ID" value="NZ_BJUX01000002.1"/>
</dbReference>
<dbReference type="GO" id="GO:0008483">
    <property type="term" value="F:transaminase activity"/>
    <property type="evidence" value="ECO:0007669"/>
    <property type="project" value="UniProtKB-KW"/>
</dbReference>
<evidence type="ECO:0000313" key="9">
    <source>
        <dbReference type="Proteomes" id="UP000321425"/>
    </source>
</evidence>
<evidence type="ECO:0000256" key="3">
    <source>
        <dbReference type="ARBA" id="ARBA00022679"/>
    </source>
</evidence>
<evidence type="ECO:0000313" key="7">
    <source>
        <dbReference type="EMBL" id="SEL86330.1"/>
    </source>
</evidence>
<dbReference type="PANTHER" id="PTHR42885:SF2">
    <property type="entry name" value="HISTIDINOL-PHOSPHATE AMINOTRANSFERASE"/>
    <property type="match status" value="1"/>
</dbReference>
<reference evidence="6 9" key="2">
    <citation type="submission" date="2019-07" db="EMBL/GenBank/DDBJ databases">
        <title>Whole genome shotgun sequence of Alkalibacterium putridalgicola NBRC 103243.</title>
        <authorList>
            <person name="Hosoyama A."/>
            <person name="Uohara A."/>
            <person name="Ohji S."/>
            <person name="Ichikawa N."/>
        </authorList>
    </citation>
    <scope>NUCLEOTIDE SEQUENCE [LARGE SCALE GENOMIC DNA]</scope>
    <source>
        <strain evidence="6 9">NBRC 103243</strain>
    </source>
</reference>
<dbReference type="STRING" id="426703.SAMN04488100_11350"/>
<organism evidence="7 8">
    <name type="scientific">Alkalibacterium putridalgicola</name>
    <dbReference type="NCBI Taxonomy" id="426703"/>
    <lineage>
        <taxon>Bacteria</taxon>
        <taxon>Bacillati</taxon>
        <taxon>Bacillota</taxon>
        <taxon>Bacilli</taxon>
        <taxon>Lactobacillales</taxon>
        <taxon>Carnobacteriaceae</taxon>
        <taxon>Alkalibacterium</taxon>
    </lineage>
</organism>
<evidence type="ECO:0000313" key="8">
    <source>
        <dbReference type="Proteomes" id="UP000198548"/>
    </source>
</evidence>
<evidence type="ECO:0000256" key="2">
    <source>
        <dbReference type="ARBA" id="ARBA00022576"/>
    </source>
</evidence>
<dbReference type="Proteomes" id="UP000198548">
    <property type="component" value="Unassembled WGS sequence"/>
</dbReference>
<dbReference type="EMBL" id="FOBL01000013">
    <property type="protein sequence ID" value="SEL86330.1"/>
    <property type="molecule type" value="Genomic_DNA"/>
</dbReference>
<dbReference type="CDD" id="cd00609">
    <property type="entry name" value="AAT_like"/>
    <property type="match status" value="1"/>
</dbReference>